<evidence type="ECO:0000256" key="3">
    <source>
        <dbReference type="PROSITE-ProRule" id="PRU00104"/>
    </source>
</evidence>
<feature type="active site" description="Glycyl thioester intermediate" evidence="3">
    <location>
        <position position="19"/>
    </location>
</feature>
<dbReference type="GO" id="GO:0004842">
    <property type="term" value="F:ubiquitin-protein transferase activity"/>
    <property type="evidence" value="ECO:0007669"/>
    <property type="project" value="InterPro"/>
</dbReference>
<evidence type="ECO:0000256" key="1">
    <source>
        <dbReference type="ARBA" id="ARBA00022679"/>
    </source>
</evidence>
<name>A0A3B3SRX7_9TELE</name>
<dbReference type="Pfam" id="PF00632">
    <property type="entry name" value="HECT"/>
    <property type="match status" value="1"/>
</dbReference>
<dbReference type="InterPro" id="IPR000569">
    <property type="entry name" value="HECT_dom"/>
</dbReference>
<evidence type="ECO:0000256" key="2">
    <source>
        <dbReference type="ARBA" id="ARBA00022786"/>
    </source>
</evidence>
<dbReference type="Ensembl" id="ENSPKIT00000014352.1">
    <property type="protein sequence ID" value="ENSPKIP00000033462.1"/>
    <property type="gene ID" value="ENSPKIG00000013165.1"/>
</dbReference>
<evidence type="ECO:0000259" key="4">
    <source>
        <dbReference type="PROSITE" id="PS50237"/>
    </source>
</evidence>
<feature type="domain" description="HECT" evidence="4">
    <location>
        <begin position="1"/>
        <end position="51"/>
    </location>
</feature>
<keyword evidence="1" id="KW-0808">Transferase</keyword>
<dbReference type="PROSITE" id="PS50237">
    <property type="entry name" value="HECT"/>
    <property type="match status" value="1"/>
</dbReference>
<keyword evidence="6" id="KW-1185">Reference proteome</keyword>
<dbReference type="Proteomes" id="UP000261540">
    <property type="component" value="Unplaced"/>
</dbReference>
<reference evidence="5" key="1">
    <citation type="submission" date="2025-08" db="UniProtKB">
        <authorList>
            <consortium name="Ensembl"/>
        </authorList>
    </citation>
    <scope>IDENTIFICATION</scope>
</reference>
<proteinExistence type="predicted"/>
<sequence length="51" mass="5997">SIIANKEGPDDYYPVANTCYCVLHLPNYSNMETLREKLLHAIQFYEEFGER</sequence>
<accession>A0A3B3SRX7</accession>
<dbReference type="SUPFAM" id="SSF56204">
    <property type="entry name" value="Hect, E3 ligase catalytic domain"/>
    <property type="match status" value="1"/>
</dbReference>
<dbReference type="AlphaFoldDB" id="A0A3B3SRX7"/>
<organism evidence="5 6">
    <name type="scientific">Paramormyrops kingsleyae</name>
    <dbReference type="NCBI Taxonomy" id="1676925"/>
    <lineage>
        <taxon>Eukaryota</taxon>
        <taxon>Metazoa</taxon>
        <taxon>Chordata</taxon>
        <taxon>Craniata</taxon>
        <taxon>Vertebrata</taxon>
        <taxon>Euteleostomi</taxon>
        <taxon>Actinopterygii</taxon>
        <taxon>Neopterygii</taxon>
        <taxon>Teleostei</taxon>
        <taxon>Osteoglossocephala</taxon>
        <taxon>Osteoglossomorpha</taxon>
        <taxon>Osteoglossiformes</taxon>
        <taxon>Mormyridae</taxon>
        <taxon>Paramormyrops</taxon>
    </lineage>
</organism>
<reference evidence="5" key="2">
    <citation type="submission" date="2025-09" db="UniProtKB">
        <authorList>
            <consortium name="Ensembl"/>
        </authorList>
    </citation>
    <scope>IDENTIFICATION</scope>
</reference>
<dbReference type="InterPro" id="IPR035983">
    <property type="entry name" value="Hect_E3_ubiquitin_ligase"/>
</dbReference>
<evidence type="ECO:0000313" key="6">
    <source>
        <dbReference type="Proteomes" id="UP000261540"/>
    </source>
</evidence>
<dbReference type="GeneTree" id="ENSGT00940000182411"/>
<evidence type="ECO:0000313" key="5">
    <source>
        <dbReference type="Ensembl" id="ENSPKIP00000033462.1"/>
    </source>
</evidence>
<dbReference type="Gene3D" id="3.30.2410.10">
    <property type="entry name" value="Hect, E3 ligase catalytic domain"/>
    <property type="match status" value="1"/>
</dbReference>
<protein>
    <recommendedName>
        <fullName evidence="4">HECT domain-containing protein</fullName>
    </recommendedName>
</protein>
<keyword evidence="2 3" id="KW-0833">Ubl conjugation pathway</keyword>